<feature type="region of interest" description="Disordered" evidence="1">
    <location>
        <begin position="78"/>
        <end position="99"/>
    </location>
</feature>
<comment type="caution">
    <text evidence="2">The sequence shown here is derived from an EMBL/GenBank/DDBJ whole genome shotgun (WGS) entry which is preliminary data.</text>
</comment>
<evidence type="ECO:0000313" key="3">
    <source>
        <dbReference type="Proteomes" id="UP000198211"/>
    </source>
</evidence>
<dbReference type="AlphaFoldDB" id="A0A225US14"/>
<protein>
    <submittedName>
        <fullName evidence="2">Uncharacterized protein</fullName>
    </submittedName>
</protein>
<organism evidence="2 3">
    <name type="scientific">Phytophthora megakarya</name>
    <dbReference type="NCBI Taxonomy" id="4795"/>
    <lineage>
        <taxon>Eukaryota</taxon>
        <taxon>Sar</taxon>
        <taxon>Stramenopiles</taxon>
        <taxon>Oomycota</taxon>
        <taxon>Peronosporomycetes</taxon>
        <taxon>Peronosporales</taxon>
        <taxon>Peronosporaceae</taxon>
        <taxon>Phytophthora</taxon>
    </lineage>
</organism>
<dbReference type="Proteomes" id="UP000198211">
    <property type="component" value="Unassembled WGS sequence"/>
</dbReference>
<reference evidence="3" key="1">
    <citation type="submission" date="2017-03" db="EMBL/GenBank/DDBJ databases">
        <title>Phytopthora megakarya and P. palmivora, two closely related causual agents of cacao black pod achieved similar genome size and gene model numbers by different mechanisms.</title>
        <authorList>
            <person name="Ali S."/>
            <person name="Shao J."/>
            <person name="Larry D.J."/>
            <person name="Kronmiller B."/>
            <person name="Shen D."/>
            <person name="Strem M.D."/>
            <person name="Melnick R.L."/>
            <person name="Guiltinan M.J."/>
            <person name="Tyler B.M."/>
            <person name="Meinhardt L.W."/>
            <person name="Bailey B.A."/>
        </authorList>
    </citation>
    <scope>NUCLEOTIDE SEQUENCE [LARGE SCALE GENOMIC DNA]</scope>
    <source>
        <strain evidence="3">zdho120</strain>
    </source>
</reference>
<dbReference type="EMBL" id="NBNE01013580">
    <property type="protein sequence ID" value="OWY94979.1"/>
    <property type="molecule type" value="Genomic_DNA"/>
</dbReference>
<evidence type="ECO:0000313" key="2">
    <source>
        <dbReference type="EMBL" id="OWY94979.1"/>
    </source>
</evidence>
<sequence>MEPLRVKLLSARWRLLGHVRRRSTAIPANRFMASYCNTSSAGGWRGRRRITLPQILVADHEIISDEYHLRNGFDLDKPAISRKPDPPGDDTPVQRLPTENDSTYANATLPLRRLVYCCLPLRISCVCAKALMALTGVGSRSSTPRVR</sequence>
<keyword evidence="3" id="KW-1185">Reference proteome</keyword>
<evidence type="ECO:0000256" key="1">
    <source>
        <dbReference type="SAM" id="MobiDB-lite"/>
    </source>
</evidence>
<accession>A0A225US14</accession>
<proteinExistence type="predicted"/>
<gene>
    <name evidence="2" type="ORF">PHMEG_00035149</name>
</gene>
<name>A0A225US14_9STRA</name>